<dbReference type="Gene3D" id="3.30.1380.10">
    <property type="match status" value="1"/>
</dbReference>
<keyword evidence="5 12" id="KW-0732">Signal</keyword>
<dbReference type="InterPro" id="IPR009045">
    <property type="entry name" value="Zn_M74/Hedgehog-like"/>
</dbReference>
<evidence type="ECO:0000256" key="2">
    <source>
        <dbReference type="ARBA" id="ARBA00004776"/>
    </source>
</evidence>
<dbReference type="SUPFAM" id="SSF55166">
    <property type="entry name" value="Hedgehog/DD-peptidase"/>
    <property type="match status" value="1"/>
</dbReference>
<evidence type="ECO:0000256" key="10">
    <source>
        <dbReference type="ARBA" id="ARBA00093448"/>
    </source>
</evidence>
<dbReference type="PANTHER" id="PTHR37425">
    <property type="match status" value="1"/>
</dbReference>
<dbReference type="PANTHER" id="PTHR37425:SF1">
    <property type="entry name" value="OUTER MEMBRANE PROTEIN"/>
    <property type="match status" value="1"/>
</dbReference>
<comment type="caution">
    <text evidence="13">The sequence shown here is derived from an EMBL/GenBank/DDBJ whole genome shotgun (WGS) entry which is preliminary data.</text>
</comment>
<evidence type="ECO:0000256" key="3">
    <source>
        <dbReference type="ARBA" id="ARBA00022670"/>
    </source>
</evidence>
<dbReference type="GO" id="GO:0046872">
    <property type="term" value="F:metal ion binding"/>
    <property type="evidence" value="ECO:0007669"/>
    <property type="project" value="UniProtKB-KW"/>
</dbReference>
<dbReference type="GO" id="GO:0071555">
    <property type="term" value="P:cell wall organization"/>
    <property type="evidence" value="ECO:0007669"/>
    <property type="project" value="UniProtKB-KW"/>
</dbReference>
<comment type="pathway">
    <text evidence="2">Cell wall biogenesis; cell wall polysaccharide biosynthesis.</text>
</comment>
<dbReference type="EMBL" id="VWRN01000035">
    <property type="protein sequence ID" value="KAA6123133.1"/>
    <property type="molecule type" value="Genomic_DNA"/>
</dbReference>
<keyword evidence="3" id="KW-0645">Protease</keyword>
<evidence type="ECO:0000256" key="8">
    <source>
        <dbReference type="ARBA" id="ARBA00023049"/>
    </source>
</evidence>
<evidence type="ECO:0000256" key="12">
    <source>
        <dbReference type="SAM" id="SignalP"/>
    </source>
</evidence>
<dbReference type="AlphaFoldDB" id="A0A5M8AIC7"/>
<comment type="cofactor">
    <cofactor evidence="1">
        <name>Zn(2+)</name>
        <dbReference type="ChEBI" id="CHEBI:29105"/>
    </cofactor>
</comment>
<evidence type="ECO:0000256" key="1">
    <source>
        <dbReference type="ARBA" id="ARBA00001947"/>
    </source>
</evidence>
<evidence type="ECO:0000256" key="5">
    <source>
        <dbReference type="ARBA" id="ARBA00022729"/>
    </source>
</evidence>
<organism evidence="13 14">
    <name type="scientific">Cupriavidus cauae</name>
    <dbReference type="NCBI Taxonomy" id="2608999"/>
    <lineage>
        <taxon>Bacteria</taxon>
        <taxon>Pseudomonadati</taxon>
        <taxon>Pseudomonadota</taxon>
        <taxon>Betaproteobacteria</taxon>
        <taxon>Burkholderiales</taxon>
        <taxon>Burkholderiaceae</taxon>
        <taxon>Cupriavidus</taxon>
    </lineage>
</organism>
<dbReference type="Proteomes" id="UP000324324">
    <property type="component" value="Unassembled WGS sequence"/>
</dbReference>
<feature type="chain" id="PRO_5024345650" description="Murein endopeptidase K" evidence="12">
    <location>
        <begin position="36"/>
        <end position="187"/>
    </location>
</feature>
<evidence type="ECO:0000256" key="6">
    <source>
        <dbReference type="ARBA" id="ARBA00022801"/>
    </source>
</evidence>
<gene>
    <name evidence="13" type="ORF">F1599_14735</name>
</gene>
<evidence type="ECO:0000313" key="14">
    <source>
        <dbReference type="Proteomes" id="UP000324324"/>
    </source>
</evidence>
<keyword evidence="9" id="KW-0961">Cell wall biogenesis/degradation</keyword>
<protein>
    <recommendedName>
        <fullName evidence="11">Murein endopeptidase K</fullName>
    </recommendedName>
</protein>
<feature type="signal peptide" evidence="12">
    <location>
        <begin position="1"/>
        <end position="35"/>
    </location>
</feature>
<keyword evidence="14" id="KW-1185">Reference proteome</keyword>
<comment type="similarity">
    <text evidence="10">Belongs to the peptidase M15 family.</text>
</comment>
<sequence length="187" mass="20471">MTYSRDPARRRFLQRTGGLALSAGLTALAPKLALANVPGARALAFDHTHTGEHLSLVYAMGEQVLPQAHLKLNRFLRDHYSGDVGTIDPELFGVLYQLRTVLGSDNPFQVISGYRSPNTNSRLRKTRGGGVAKHSLHMDGKAIDIRLPGVALDDLRDAAVSLQAGGVGFYRSENFIHIDTGRVRRWG</sequence>
<dbReference type="InterPro" id="IPR010275">
    <property type="entry name" value="MepK"/>
</dbReference>
<accession>A0A5M8AIC7</accession>
<proteinExistence type="inferred from homology"/>
<keyword evidence="6" id="KW-0378">Hydrolase</keyword>
<dbReference type="GO" id="GO:0006508">
    <property type="term" value="P:proteolysis"/>
    <property type="evidence" value="ECO:0007669"/>
    <property type="project" value="UniProtKB-KW"/>
</dbReference>
<keyword evidence="7" id="KW-0862">Zinc</keyword>
<name>A0A5M8AIC7_9BURK</name>
<dbReference type="RefSeq" id="WP_150083548.1">
    <property type="nucleotide sequence ID" value="NZ_VWRN01000035.1"/>
</dbReference>
<dbReference type="CDD" id="cd14844">
    <property type="entry name" value="Zn-DD-carboxypeptidase_like"/>
    <property type="match status" value="1"/>
</dbReference>
<keyword evidence="8" id="KW-0482">Metalloprotease</keyword>
<evidence type="ECO:0000256" key="4">
    <source>
        <dbReference type="ARBA" id="ARBA00022723"/>
    </source>
</evidence>
<keyword evidence="4" id="KW-0479">Metal-binding</keyword>
<evidence type="ECO:0000256" key="11">
    <source>
        <dbReference type="ARBA" id="ARBA00093666"/>
    </source>
</evidence>
<evidence type="ECO:0000256" key="7">
    <source>
        <dbReference type="ARBA" id="ARBA00022833"/>
    </source>
</evidence>
<dbReference type="PROSITE" id="PS51318">
    <property type="entry name" value="TAT"/>
    <property type="match status" value="1"/>
</dbReference>
<evidence type="ECO:0000313" key="13">
    <source>
        <dbReference type="EMBL" id="KAA6123133.1"/>
    </source>
</evidence>
<reference evidence="13 14" key="1">
    <citation type="submission" date="2019-09" db="EMBL/GenBank/DDBJ databases">
        <title>Isolation of a novel species in the genus Cupriavidus from patients with sepsis using whole genome sequencing.</title>
        <authorList>
            <person name="Kweon O.J."/>
            <person name="Lee M.-K."/>
        </authorList>
    </citation>
    <scope>NUCLEOTIDE SEQUENCE [LARGE SCALE GENOMIC DNA]</scope>
    <source>
        <strain evidence="13 14">MKL-01</strain>
    </source>
</reference>
<dbReference type="InterPro" id="IPR006311">
    <property type="entry name" value="TAT_signal"/>
</dbReference>
<dbReference type="Pfam" id="PF05951">
    <property type="entry name" value="Peptidase_M15_2"/>
    <property type="match status" value="1"/>
</dbReference>
<evidence type="ECO:0000256" key="9">
    <source>
        <dbReference type="ARBA" id="ARBA00023316"/>
    </source>
</evidence>
<dbReference type="GO" id="GO:0008237">
    <property type="term" value="F:metallopeptidase activity"/>
    <property type="evidence" value="ECO:0007669"/>
    <property type="project" value="UniProtKB-KW"/>
</dbReference>